<dbReference type="InterPro" id="IPR024567">
    <property type="entry name" value="RNase_HII/HIII_dom"/>
</dbReference>
<evidence type="ECO:0000256" key="10">
    <source>
        <dbReference type="PROSITE-ProRule" id="PRU01319"/>
    </source>
</evidence>
<sequence>MNTPPANDIPDSLKRLLAASGAEISLDRPIDHGAQYRVIRGPDVATVNVYTTGKTSTGGRPSPLLNLLEDWRLAQAAGASTGKRERKSVSTAEPNGTPRVGTDEAGKGDYFGPLVVAGVRVLGKKEARELREIGARDSKTLSVPGARDLAQRILESVGAENMRVVILRPREYEARRRAAGDINKLLAEVNVQMFDELGAGVELFVVDEFAKAARSYIGSRLPPGVGLEVRPRAEDDVVVAAASVLARARYLEEMEALSAEAGFELPRGATHVLGAARRVVEEWGEGGLAEVAKVHFGTTRRVLEVQEEKVRERGGRFDRSSQ</sequence>
<dbReference type="InterPro" id="IPR036397">
    <property type="entry name" value="RNaseH_sf"/>
</dbReference>
<feature type="domain" description="RNase H type-2" evidence="13">
    <location>
        <begin position="97"/>
        <end position="308"/>
    </location>
</feature>
<dbReference type="GO" id="GO:0005737">
    <property type="term" value="C:cytoplasm"/>
    <property type="evidence" value="ECO:0007669"/>
    <property type="project" value="UniProtKB-SubCell"/>
</dbReference>
<keyword evidence="5" id="KW-0963">Cytoplasm</keyword>
<feature type="binding site" evidence="10">
    <location>
        <position position="207"/>
    </location>
    <ligand>
        <name>a divalent metal cation</name>
        <dbReference type="ChEBI" id="CHEBI:60240"/>
    </ligand>
</feature>
<feature type="binding site" evidence="10">
    <location>
        <position position="103"/>
    </location>
    <ligand>
        <name>a divalent metal cation</name>
        <dbReference type="ChEBI" id="CHEBI:60240"/>
    </ligand>
</feature>
<dbReference type="PROSITE" id="PS51975">
    <property type="entry name" value="RNASE_H_2"/>
    <property type="match status" value="1"/>
</dbReference>
<keyword evidence="9 10" id="KW-0378">Hydrolase</keyword>
<dbReference type="GO" id="GO:0003723">
    <property type="term" value="F:RNA binding"/>
    <property type="evidence" value="ECO:0007669"/>
    <property type="project" value="UniProtKB-UniRule"/>
</dbReference>
<feature type="binding site" evidence="10">
    <location>
        <position position="104"/>
    </location>
    <ligand>
        <name>a divalent metal cation</name>
        <dbReference type="ChEBI" id="CHEBI:60240"/>
    </ligand>
</feature>
<dbReference type="GO" id="GO:0004523">
    <property type="term" value="F:RNA-DNA hybrid ribonuclease activity"/>
    <property type="evidence" value="ECO:0007669"/>
    <property type="project" value="UniProtKB-UniRule"/>
</dbReference>
<evidence type="ECO:0000259" key="13">
    <source>
        <dbReference type="PROSITE" id="PS51975"/>
    </source>
</evidence>
<dbReference type="AlphaFoldDB" id="A0A6J4QAT9"/>
<evidence type="ECO:0000256" key="1">
    <source>
        <dbReference type="ARBA" id="ARBA00000077"/>
    </source>
</evidence>
<reference evidence="14" key="1">
    <citation type="submission" date="2020-02" db="EMBL/GenBank/DDBJ databases">
        <authorList>
            <person name="Meier V. D."/>
        </authorList>
    </citation>
    <scope>NUCLEOTIDE SEQUENCE</scope>
    <source>
        <strain evidence="14">AVDCRST_MAG80</strain>
    </source>
</reference>
<dbReference type="GO" id="GO:0043137">
    <property type="term" value="P:DNA replication, removal of RNA primer"/>
    <property type="evidence" value="ECO:0007669"/>
    <property type="project" value="TreeGrafter"/>
</dbReference>
<name>A0A6J4QAT9_9ACTN</name>
<comment type="subcellular location">
    <subcellularLocation>
        <location evidence="3">Cytoplasm</location>
    </subcellularLocation>
</comment>
<evidence type="ECO:0000256" key="3">
    <source>
        <dbReference type="ARBA" id="ARBA00004496"/>
    </source>
</evidence>
<evidence type="ECO:0000256" key="5">
    <source>
        <dbReference type="ARBA" id="ARBA00022490"/>
    </source>
</evidence>
<dbReference type="Pfam" id="PF01351">
    <property type="entry name" value="RNase_HII"/>
    <property type="match status" value="1"/>
</dbReference>
<dbReference type="GO" id="GO:0046872">
    <property type="term" value="F:metal ion binding"/>
    <property type="evidence" value="ECO:0007669"/>
    <property type="project" value="UniProtKB-KW"/>
</dbReference>
<dbReference type="Gene3D" id="3.30.420.10">
    <property type="entry name" value="Ribonuclease H-like superfamily/Ribonuclease H"/>
    <property type="match status" value="1"/>
</dbReference>
<evidence type="ECO:0000256" key="9">
    <source>
        <dbReference type="ARBA" id="ARBA00022801"/>
    </source>
</evidence>
<evidence type="ECO:0000256" key="12">
    <source>
        <dbReference type="SAM" id="MobiDB-lite"/>
    </source>
</evidence>
<evidence type="ECO:0000256" key="4">
    <source>
        <dbReference type="ARBA" id="ARBA00008378"/>
    </source>
</evidence>
<feature type="region of interest" description="Disordered" evidence="12">
    <location>
        <begin position="78"/>
        <end position="104"/>
    </location>
</feature>
<comment type="cofactor">
    <cofactor evidence="10">
        <name>Mn(2+)</name>
        <dbReference type="ChEBI" id="CHEBI:29035"/>
    </cofactor>
    <cofactor evidence="10">
        <name>Mg(2+)</name>
        <dbReference type="ChEBI" id="CHEBI:18420"/>
    </cofactor>
    <text evidence="10">Manganese or magnesium. Binds 1 divalent metal ion per monomer in the absence of substrate. May bind a second metal ion after substrate binding.</text>
</comment>
<dbReference type="EMBL" id="CADCVC010000060">
    <property type="protein sequence ID" value="CAA9432965.1"/>
    <property type="molecule type" value="Genomic_DNA"/>
</dbReference>
<evidence type="ECO:0000256" key="2">
    <source>
        <dbReference type="ARBA" id="ARBA00004065"/>
    </source>
</evidence>
<accession>A0A6J4QAT9</accession>
<evidence type="ECO:0000256" key="6">
    <source>
        <dbReference type="ARBA" id="ARBA00022722"/>
    </source>
</evidence>
<keyword evidence="6 10" id="KW-0540">Nuclease</keyword>
<organism evidence="14">
    <name type="scientific">uncultured Rubrobacteraceae bacterium</name>
    <dbReference type="NCBI Taxonomy" id="349277"/>
    <lineage>
        <taxon>Bacteria</taxon>
        <taxon>Bacillati</taxon>
        <taxon>Actinomycetota</taxon>
        <taxon>Rubrobacteria</taxon>
        <taxon>Rubrobacterales</taxon>
        <taxon>Rubrobacteraceae</taxon>
        <taxon>environmental samples</taxon>
    </lineage>
</organism>
<keyword evidence="7 10" id="KW-0479">Metal-binding</keyword>
<evidence type="ECO:0000256" key="11">
    <source>
        <dbReference type="RuleBase" id="RU003515"/>
    </source>
</evidence>
<gene>
    <name evidence="14" type="ORF">AVDCRST_MAG80-712</name>
</gene>
<protein>
    <recommendedName>
        <fullName evidence="11">Ribonuclease</fullName>
        <ecNumber evidence="11">3.1.26.4</ecNumber>
    </recommendedName>
</protein>
<dbReference type="InterPro" id="IPR012337">
    <property type="entry name" value="RNaseH-like_sf"/>
</dbReference>
<keyword evidence="8 10" id="KW-0255">Endonuclease</keyword>
<dbReference type="GO" id="GO:0006298">
    <property type="term" value="P:mismatch repair"/>
    <property type="evidence" value="ECO:0007669"/>
    <property type="project" value="TreeGrafter"/>
</dbReference>
<evidence type="ECO:0000256" key="8">
    <source>
        <dbReference type="ARBA" id="ARBA00022759"/>
    </source>
</evidence>
<comment type="function">
    <text evidence="2 11">Endonuclease that specifically degrades the RNA of RNA-DNA hybrids.</text>
</comment>
<evidence type="ECO:0000256" key="7">
    <source>
        <dbReference type="ARBA" id="ARBA00022723"/>
    </source>
</evidence>
<dbReference type="SUPFAM" id="SSF53098">
    <property type="entry name" value="Ribonuclease H-like"/>
    <property type="match status" value="1"/>
</dbReference>
<dbReference type="GO" id="GO:0032299">
    <property type="term" value="C:ribonuclease H2 complex"/>
    <property type="evidence" value="ECO:0007669"/>
    <property type="project" value="TreeGrafter"/>
</dbReference>
<comment type="similarity">
    <text evidence="4">Belongs to the RNase HII family. RnhC subfamily.</text>
</comment>
<dbReference type="PANTHER" id="PTHR10954:SF23">
    <property type="entry name" value="RIBONUCLEASE"/>
    <property type="match status" value="1"/>
</dbReference>
<dbReference type="EC" id="3.1.26.4" evidence="11"/>
<dbReference type="InterPro" id="IPR001352">
    <property type="entry name" value="RNase_HII/HIII"/>
</dbReference>
<evidence type="ECO:0000313" key="14">
    <source>
        <dbReference type="EMBL" id="CAA9432965.1"/>
    </source>
</evidence>
<proteinExistence type="inferred from homology"/>
<comment type="catalytic activity">
    <reaction evidence="1 10 11">
        <text>Endonucleolytic cleavage to 5'-phosphomonoester.</text>
        <dbReference type="EC" id="3.1.26.4"/>
    </reaction>
</comment>
<dbReference type="PANTHER" id="PTHR10954">
    <property type="entry name" value="RIBONUCLEASE H2 SUBUNIT A"/>
    <property type="match status" value="1"/>
</dbReference>